<feature type="domain" description="TauD/TfdA-like" evidence="2">
    <location>
        <begin position="70"/>
        <end position="367"/>
    </location>
</feature>
<dbReference type="InterPro" id="IPR003819">
    <property type="entry name" value="TauD/TfdA-like"/>
</dbReference>
<dbReference type="GO" id="GO:0051213">
    <property type="term" value="F:dioxygenase activity"/>
    <property type="evidence" value="ECO:0007669"/>
    <property type="project" value="UniProtKB-KW"/>
</dbReference>
<dbReference type="AlphaFoldDB" id="A0A6A6XVW3"/>
<proteinExistence type="predicted"/>
<evidence type="ECO:0000256" key="1">
    <source>
        <dbReference type="ARBA" id="ARBA00023002"/>
    </source>
</evidence>
<organism evidence="3 4">
    <name type="scientific">Melanomma pulvis-pyrius CBS 109.77</name>
    <dbReference type="NCBI Taxonomy" id="1314802"/>
    <lineage>
        <taxon>Eukaryota</taxon>
        <taxon>Fungi</taxon>
        <taxon>Dikarya</taxon>
        <taxon>Ascomycota</taxon>
        <taxon>Pezizomycotina</taxon>
        <taxon>Dothideomycetes</taxon>
        <taxon>Pleosporomycetidae</taxon>
        <taxon>Pleosporales</taxon>
        <taxon>Melanommataceae</taxon>
        <taxon>Melanomma</taxon>
    </lineage>
</organism>
<dbReference type="InterPro" id="IPR042098">
    <property type="entry name" value="TauD-like_sf"/>
</dbReference>
<sequence>MAVVAIDTASRGVGPDAQRTRHGQLTVTPFDILNSRVVHGKKFPLGLELKNENSIVNIDTAVQKIEELAQDGVFRELLTDHGTILFRGFPITNANDFQKFVRAFKFPNPHREVGLAGKRTVVATDIKTANEEPPDVKFYYHSEYGRSAHFPGILFFYSQIVPDSGGQTPLLSSLELYDRLKEELPEFVRDLTEKGVIGRQYFPAKEDPEAEHIGWNWRDSYGWDIKPEDGLEVQRAKVEAVLKETLQADGEWQPNDSLHVLQHLPAIRFISSTSKPTFFNGFAGVYGRARDNHALEAPFKGDDGKYHLPTTYGDGSLIPTTYLERLLEISDEIGFLVPWQEGDVALIDNFTVQHARTPWIGERSLLVSLWDGHEKFSKH</sequence>
<accession>A0A6A6XVW3</accession>
<dbReference type="PANTHER" id="PTHR10696:SF21">
    <property type="entry name" value="TAUD_TFDA-LIKE DOMAIN-CONTAINING PROTEIN"/>
    <property type="match status" value="1"/>
</dbReference>
<keyword evidence="1" id="KW-0560">Oxidoreductase</keyword>
<dbReference type="InterPro" id="IPR050411">
    <property type="entry name" value="AlphaKG_dependent_hydroxylases"/>
</dbReference>
<evidence type="ECO:0000259" key="2">
    <source>
        <dbReference type="Pfam" id="PF02668"/>
    </source>
</evidence>
<dbReference type="OrthoDB" id="408743at2759"/>
<gene>
    <name evidence="3" type="ORF">K505DRAFT_345230</name>
</gene>
<dbReference type="Gene3D" id="3.60.130.10">
    <property type="entry name" value="Clavaminate synthase-like"/>
    <property type="match status" value="1"/>
</dbReference>
<dbReference type="Pfam" id="PF02668">
    <property type="entry name" value="TauD"/>
    <property type="match status" value="1"/>
</dbReference>
<evidence type="ECO:0000313" key="3">
    <source>
        <dbReference type="EMBL" id="KAF2800393.1"/>
    </source>
</evidence>
<evidence type="ECO:0000313" key="4">
    <source>
        <dbReference type="Proteomes" id="UP000799757"/>
    </source>
</evidence>
<dbReference type="Proteomes" id="UP000799757">
    <property type="component" value="Unassembled WGS sequence"/>
</dbReference>
<name>A0A6A6XVW3_9PLEO</name>
<dbReference type="EMBL" id="MU001748">
    <property type="protein sequence ID" value="KAF2800393.1"/>
    <property type="molecule type" value="Genomic_DNA"/>
</dbReference>
<dbReference type="PANTHER" id="PTHR10696">
    <property type="entry name" value="GAMMA-BUTYROBETAINE HYDROXYLASE-RELATED"/>
    <property type="match status" value="1"/>
</dbReference>
<protein>
    <submittedName>
        <fullName evidence="3">Taud/tfda taurine catabolism dioxygenase</fullName>
    </submittedName>
</protein>
<reference evidence="3" key="1">
    <citation type="journal article" date="2020" name="Stud. Mycol.">
        <title>101 Dothideomycetes genomes: a test case for predicting lifestyles and emergence of pathogens.</title>
        <authorList>
            <person name="Haridas S."/>
            <person name="Albert R."/>
            <person name="Binder M."/>
            <person name="Bloem J."/>
            <person name="Labutti K."/>
            <person name="Salamov A."/>
            <person name="Andreopoulos B."/>
            <person name="Baker S."/>
            <person name="Barry K."/>
            <person name="Bills G."/>
            <person name="Bluhm B."/>
            <person name="Cannon C."/>
            <person name="Castanera R."/>
            <person name="Culley D."/>
            <person name="Daum C."/>
            <person name="Ezra D."/>
            <person name="Gonzalez J."/>
            <person name="Henrissat B."/>
            <person name="Kuo A."/>
            <person name="Liang C."/>
            <person name="Lipzen A."/>
            <person name="Lutzoni F."/>
            <person name="Magnuson J."/>
            <person name="Mondo S."/>
            <person name="Nolan M."/>
            <person name="Ohm R."/>
            <person name="Pangilinan J."/>
            <person name="Park H.-J."/>
            <person name="Ramirez L."/>
            <person name="Alfaro M."/>
            <person name="Sun H."/>
            <person name="Tritt A."/>
            <person name="Yoshinaga Y."/>
            <person name="Zwiers L.-H."/>
            <person name="Turgeon B."/>
            <person name="Goodwin S."/>
            <person name="Spatafora J."/>
            <person name="Crous P."/>
            <person name="Grigoriev I."/>
        </authorList>
    </citation>
    <scope>NUCLEOTIDE SEQUENCE</scope>
    <source>
        <strain evidence="3">CBS 109.77</strain>
    </source>
</reference>
<keyword evidence="3" id="KW-0223">Dioxygenase</keyword>
<dbReference type="SUPFAM" id="SSF51197">
    <property type="entry name" value="Clavaminate synthase-like"/>
    <property type="match status" value="1"/>
</dbReference>
<keyword evidence="4" id="KW-1185">Reference proteome</keyword>